<reference evidence="1 2" key="1">
    <citation type="submission" date="2017-03" db="EMBL/GenBank/DDBJ databases">
        <authorList>
            <person name="Afonso C.L."/>
            <person name="Miller P.J."/>
            <person name="Scott M.A."/>
            <person name="Spackman E."/>
            <person name="Goraichik I."/>
            <person name="Dimitrov K.M."/>
            <person name="Suarez D.L."/>
            <person name="Swayne D.E."/>
        </authorList>
    </citation>
    <scope>NUCLEOTIDE SEQUENCE [LARGE SCALE GENOMIC DNA]</scope>
    <source>
        <strain evidence="1 2">CECT 7691</strain>
    </source>
</reference>
<dbReference type="InParanoid" id="A0A1Y5TZP6"/>
<keyword evidence="2" id="KW-1185">Reference proteome</keyword>
<evidence type="ECO:0000313" key="1">
    <source>
        <dbReference type="EMBL" id="SLN77307.1"/>
    </source>
</evidence>
<accession>A0A1Y5TZP6</accession>
<dbReference type="EMBL" id="FWFR01000006">
    <property type="protein sequence ID" value="SLN77307.1"/>
    <property type="molecule type" value="Genomic_DNA"/>
</dbReference>
<sequence>MSALELALDAVKTALASIEGLDIHRNRDLPVKIAAGGFASLHDGESGEPEALLSPARWIYSHTADLVIAVERASPAARDAAFDALRAAIGAALVADRTLSGTVDWVEVQPGVIDTETPDGGNGIKAGSIPILLEFTADNPF</sequence>
<evidence type="ECO:0000313" key="2">
    <source>
        <dbReference type="Proteomes" id="UP000193200"/>
    </source>
</evidence>
<name>A0A1Y5TZP6_9PROT</name>
<dbReference type="OrthoDB" id="7205837at2"/>
<protein>
    <submittedName>
        <fullName evidence="1">Uncharacterized protein</fullName>
    </submittedName>
</protein>
<dbReference type="RefSeq" id="WP_085885710.1">
    <property type="nucleotide sequence ID" value="NZ_FWFR01000006.1"/>
</dbReference>
<organism evidence="1 2">
    <name type="scientific">Oceanibacterium hippocampi</name>
    <dbReference type="NCBI Taxonomy" id="745714"/>
    <lineage>
        <taxon>Bacteria</taxon>
        <taxon>Pseudomonadati</taxon>
        <taxon>Pseudomonadota</taxon>
        <taxon>Alphaproteobacteria</taxon>
        <taxon>Sneathiellales</taxon>
        <taxon>Sneathiellaceae</taxon>
        <taxon>Oceanibacterium</taxon>
    </lineage>
</organism>
<proteinExistence type="predicted"/>
<dbReference type="Proteomes" id="UP000193200">
    <property type="component" value="Unassembled WGS sequence"/>
</dbReference>
<gene>
    <name evidence="1" type="ORF">OCH7691_04380</name>
</gene>
<dbReference type="AlphaFoldDB" id="A0A1Y5TZP6"/>